<feature type="compositionally biased region" description="Low complexity" evidence="1">
    <location>
        <begin position="7"/>
        <end position="39"/>
    </location>
</feature>
<evidence type="ECO:0000313" key="2">
    <source>
        <dbReference type="EMBL" id="KAF6447673.1"/>
    </source>
</evidence>
<evidence type="ECO:0000256" key="1">
    <source>
        <dbReference type="SAM" id="MobiDB-lite"/>
    </source>
</evidence>
<gene>
    <name evidence="2" type="ORF">HJG63_012057</name>
</gene>
<protein>
    <submittedName>
        <fullName evidence="2">Uncharacterized protein</fullName>
    </submittedName>
</protein>
<reference evidence="2 3" key="1">
    <citation type="journal article" date="2020" name="Nature">
        <title>Six reference-quality genomes reveal evolution of bat adaptations.</title>
        <authorList>
            <person name="Jebb D."/>
            <person name="Huang Z."/>
            <person name="Pippel M."/>
            <person name="Hughes G.M."/>
            <person name="Lavrichenko K."/>
            <person name="Devanna P."/>
            <person name="Winkler S."/>
            <person name="Jermiin L.S."/>
            <person name="Skirmuntt E.C."/>
            <person name="Katzourakis A."/>
            <person name="Burkitt-Gray L."/>
            <person name="Ray D.A."/>
            <person name="Sullivan K.A.M."/>
            <person name="Roscito J.G."/>
            <person name="Kirilenko B.M."/>
            <person name="Davalos L.M."/>
            <person name="Corthals A.P."/>
            <person name="Power M.L."/>
            <person name="Jones G."/>
            <person name="Ransome R.D."/>
            <person name="Dechmann D.K.N."/>
            <person name="Locatelli A.G."/>
            <person name="Puechmaille S.J."/>
            <person name="Fedrigo O."/>
            <person name="Jarvis E.D."/>
            <person name="Hiller M."/>
            <person name="Vernes S.C."/>
            <person name="Myers E.W."/>
            <person name="Teeling E.C."/>
        </authorList>
    </citation>
    <scope>NUCLEOTIDE SEQUENCE [LARGE SCALE GENOMIC DNA]</scope>
    <source>
        <strain evidence="2">MRouAeg1</strain>
        <tissue evidence="2">Muscle</tissue>
    </source>
</reference>
<organism evidence="2 3">
    <name type="scientific">Rousettus aegyptiacus</name>
    <name type="common">Egyptian fruit bat</name>
    <name type="synonym">Pteropus aegyptiacus</name>
    <dbReference type="NCBI Taxonomy" id="9407"/>
    <lineage>
        <taxon>Eukaryota</taxon>
        <taxon>Metazoa</taxon>
        <taxon>Chordata</taxon>
        <taxon>Craniata</taxon>
        <taxon>Vertebrata</taxon>
        <taxon>Euteleostomi</taxon>
        <taxon>Mammalia</taxon>
        <taxon>Eutheria</taxon>
        <taxon>Laurasiatheria</taxon>
        <taxon>Chiroptera</taxon>
        <taxon>Yinpterochiroptera</taxon>
        <taxon>Pteropodoidea</taxon>
        <taxon>Pteropodidae</taxon>
        <taxon>Rousettinae</taxon>
        <taxon>Rousettus</taxon>
    </lineage>
</organism>
<evidence type="ECO:0000313" key="3">
    <source>
        <dbReference type="Proteomes" id="UP000593571"/>
    </source>
</evidence>
<proteinExistence type="predicted"/>
<dbReference type="Proteomes" id="UP000593571">
    <property type="component" value="Unassembled WGS sequence"/>
</dbReference>
<accession>A0A7J8FIT1</accession>
<sequence>MAGGAGTTPTPSASASSCPAASPAALTPQASAPARPAPQHLGAVAPATKKPEATPGEAEVPPPPTAQGCRQRALPQAPPLPSSGREGWKGLARTHPLRRRPGGLVLGPRGGRAAGWRGGEVGRVAPRPGRLRPALPGRPRECQRSRLTLTPSLCLFPLPRSSVSS</sequence>
<feature type="region of interest" description="Disordered" evidence="1">
    <location>
        <begin position="1"/>
        <end position="139"/>
    </location>
</feature>
<dbReference type="AlphaFoldDB" id="A0A7J8FIT1"/>
<keyword evidence="3" id="KW-1185">Reference proteome</keyword>
<comment type="caution">
    <text evidence="2">The sequence shown here is derived from an EMBL/GenBank/DDBJ whole genome shotgun (WGS) entry which is preliminary data.</text>
</comment>
<name>A0A7J8FIT1_ROUAE</name>
<dbReference type="EMBL" id="JACASE010000007">
    <property type="protein sequence ID" value="KAF6447673.1"/>
    <property type="molecule type" value="Genomic_DNA"/>
</dbReference>
<feature type="compositionally biased region" description="Low complexity" evidence="1">
    <location>
        <begin position="122"/>
        <end position="137"/>
    </location>
</feature>
<feature type="compositionally biased region" description="Gly residues" evidence="1">
    <location>
        <begin position="104"/>
        <end position="121"/>
    </location>
</feature>